<dbReference type="Gene3D" id="3.30.2290.10">
    <property type="entry name" value="PmbA/TldD superfamily"/>
    <property type="match status" value="1"/>
</dbReference>
<comment type="caution">
    <text evidence="8">The sequence shown here is derived from an EMBL/GenBank/DDBJ whole genome shotgun (WGS) entry which is preliminary data.</text>
</comment>
<keyword evidence="9" id="KW-1185">Reference proteome</keyword>
<dbReference type="InterPro" id="IPR036059">
    <property type="entry name" value="TldD/PmbA_sf"/>
</dbReference>
<evidence type="ECO:0000256" key="4">
    <source>
        <dbReference type="ARBA" id="ARBA00023049"/>
    </source>
</evidence>
<evidence type="ECO:0000259" key="6">
    <source>
        <dbReference type="Pfam" id="PF19289"/>
    </source>
</evidence>
<protein>
    <submittedName>
        <fullName evidence="8">Metalloprotease TldD</fullName>
    </submittedName>
</protein>
<evidence type="ECO:0000259" key="7">
    <source>
        <dbReference type="Pfam" id="PF19290"/>
    </source>
</evidence>
<dbReference type="GO" id="GO:0005829">
    <property type="term" value="C:cytosol"/>
    <property type="evidence" value="ECO:0007669"/>
    <property type="project" value="TreeGrafter"/>
</dbReference>
<evidence type="ECO:0000256" key="3">
    <source>
        <dbReference type="ARBA" id="ARBA00022801"/>
    </source>
</evidence>
<evidence type="ECO:0000256" key="1">
    <source>
        <dbReference type="ARBA" id="ARBA00005836"/>
    </source>
</evidence>
<feature type="domain" description="Metalloprotease TldD/E central" evidence="7">
    <location>
        <begin position="138"/>
        <end position="246"/>
    </location>
</feature>
<reference evidence="8 9" key="1">
    <citation type="submission" date="2018-10" db="EMBL/GenBank/DDBJ databases">
        <title>Robbsia sp. DHC34, isolated from soil.</title>
        <authorList>
            <person name="Gao Z.-H."/>
            <person name="Qiu L.-H."/>
        </authorList>
    </citation>
    <scope>NUCLEOTIDE SEQUENCE [LARGE SCALE GENOMIC DNA]</scope>
    <source>
        <strain evidence="8 9">DHC34</strain>
    </source>
</reference>
<keyword evidence="2 8" id="KW-0645">Protease</keyword>
<dbReference type="GO" id="GO:0006508">
    <property type="term" value="P:proteolysis"/>
    <property type="evidence" value="ECO:0007669"/>
    <property type="project" value="UniProtKB-KW"/>
</dbReference>
<dbReference type="InterPro" id="IPR045570">
    <property type="entry name" value="Metalloprtase-TldD/E_cen_dom"/>
</dbReference>
<evidence type="ECO:0000313" key="9">
    <source>
        <dbReference type="Proteomes" id="UP000270342"/>
    </source>
</evidence>
<dbReference type="AlphaFoldDB" id="A0A494Y4Y9"/>
<proteinExistence type="inferred from homology"/>
<keyword evidence="3" id="KW-0378">Hydrolase</keyword>
<dbReference type="Pfam" id="PF19289">
    <property type="entry name" value="PmbA_TldD_3rd"/>
    <property type="match status" value="1"/>
</dbReference>
<dbReference type="Proteomes" id="UP000270342">
    <property type="component" value="Unassembled WGS sequence"/>
</dbReference>
<dbReference type="OrthoDB" id="9803213at2"/>
<dbReference type="PIRSF" id="PIRSF004919">
    <property type="entry name" value="TldD"/>
    <property type="match status" value="1"/>
</dbReference>
<evidence type="ECO:0000313" key="8">
    <source>
        <dbReference type="EMBL" id="RKP57776.1"/>
    </source>
</evidence>
<dbReference type="InterPro" id="IPR045569">
    <property type="entry name" value="Metalloprtase-TldD/E_C"/>
</dbReference>
<dbReference type="GO" id="GO:0008237">
    <property type="term" value="F:metallopeptidase activity"/>
    <property type="evidence" value="ECO:0007669"/>
    <property type="project" value="UniProtKB-KW"/>
</dbReference>
<dbReference type="InterPro" id="IPR051463">
    <property type="entry name" value="Peptidase_U62_metallo"/>
</dbReference>
<dbReference type="InterPro" id="IPR025502">
    <property type="entry name" value="TldD"/>
</dbReference>
<dbReference type="RefSeq" id="WP_121085083.1">
    <property type="nucleotide sequence ID" value="NZ_RBZU01000002.1"/>
</dbReference>
<name>A0A494Y4Y9_9BURK</name>
<dbReference type="InterPro" id="IPR035068">
    <property type="entry name" value="TldD/PmbA_N"/>
</dbReference>
<evidence type="ECO:0000256" key="2">
    <source>
        <dbReference type="ARBA" id="ARBA00022670"/>
    </source>
</evidence>
<keyword evidence="4 8" id="KW-0482">Metalloprotease</keyword>
<dbReference type="Pfam" id="PF19290">
    <property type="entry name" value="PmbA_TldD_2nd"/>
    <property type="match status" value="1"/>
</dbReference>
<evidence type="ECO:0000259" key="5">
    <source>
        <dbReference type="Pfam" id="PF01523"/>
    </source>
</evidence>
<dbReference type="EMBL" id="RBZU01000002">
    <property type="protein sequence ID" value="RKP57776.1"/>
    <property type="molecule type" value="Genomic_DNA"/>
</dbReference>
<feature type="domain" description="Metalloprotease TldD/E N-terminal" evidence="5">
    <location>
        <begin position="42"/>
        <end position="104"/>
    </location>
</feature>
<comment type="similarity">
    <text evidence="1">Belongs to the peptidase U62 family.</text>
</comment>
<organism evidence="8 9">
    <name type="scientific">Pararobbsia silviterrae</name>
    <dbReference type="NCBI Taxonomy" id="1792498"/>
    <lineage>
        <taxon>Bacteria</taxon>
        <taxon>Pseudomonadati</taxon>
        <taxon>Pseudomonadota</taxon>
        <taxon>Betaproteobacteria</taxon>
        <taxon>Burkholderiales</taxon>
        <taxon>Burkholderiaceae</taxon>
        <taxon>Pararobbsia</taxon>
    </lineage>
</organism>
<dbReference type="PANTHER" id="PTHR30624">
    <property type="entry name" value="UNCHARACTERIZED PROTEIN TLDD AND PMBA"/>
    <property type="match status" value="1"/>
</dbReference>
<gene>
    <name evidence="8" type="primary">tldD</name>
    <name evidence="8" type="ORF">D7S86_07540</name>
</gene>
<dbReference type="PANTHER" id="PTHR30624:SF4">
    <property type="entry name" value="METALLOPROTEASE TLDD"/>
    <property type="match status" value="1"/>
</dbReference>
<dbReference type="InterPro" id="IPR002510">
    <property type="entry name" value="Metalloprtase-TldD/E_N"/>
</dbReference>
<dbReference type="Pfam" id="PF01523">
    <property type="entry name" value="PmbA_TldD_1st"/>
    <property type="match status" value="1"/>
</dbReference>
<feature type="domain" description="Metalloprotease TldD/E C-terminal" evidence="6">
    <location>
        <begin position="253"/>
        <end position="487"/>
    </location>
</feature>
<dbReference type="SUPFAM" id="SSF111283">
    <property type="entry name" value="Putative modulator of DNA gyrase, PmbA/TldD"/>
    <property type="match status" value="1"/>
</dbReference>
<sequence length="491" mass="52651">MFLAAHDHDSAARAHLLDANGIDTGHLARTLARVMTPRRDFADLYLQSRVGENWVLENGVVQRVSQSFDDGFGLRAVTGERTAFAYSEQIDADALGRAADVVVSMNDEGASACAPKRIGSARGDRDTSVHACYAPVDPTRDISARHKVDLLHRLEHYVRAFDPCIVGVYATLQISFERIAVMNTDERLAFDVRPLTMLYVRVVAARGGRTEAAAGGFGGRYGADRFDDDRLRALAERLGRSAVMKLEAGAAPSGELTVVLASGWPGILLHEAVGHGLEADFIHRRASVFSGRVGEQVTARGITIVDDGSMHEQRGSLNLDDEGTPTRETTLIEDGVLCGAMHDLKSARLMGCAPTGNGRRQSFSSLPMPRMTNTYMKSGQHDPQEIVESVKQGLFVQDLSDGQVDTVSGQFVFNASLAYLIENGRITRPVVGATLIGNGLETLRRVSMIGNDAALDPGVANCGKSGQSVPVCVGQPTLRVDGVTVGGTHAN</sequence>
<accession>A0A494Y4Y9</accession>
<dbReference type="NCBIfam" id="NF008006">
    <property type="entry name" value="PRK10735.1"/>
    <property type="match status" value="1"/>
</dbReference>